<evidence type="ECO:0000313" key="1">
    <source>
        <dbReference type="EMBL" id="TNN64168.1"/>
    </source>
</evidence>
<sequence>MAVRFDVDTEQGRGALWDTGGPTNPRMIRTAHVDGRPSALSSLGVLQLLFQPLQLKDQGAFLRAQSLQHRLLLDQRLRQQVETILQLRLAAAAESLVAPVLALFNCSWMSSTLSFSSAARRSAAVTVSARICLSASTLDRRPANSLYTGTRDYEA</sequence>
<comment type="caution">
    <text evidence="1">The sequence shown here is derived from an EMBL/GenBank/DDBJ whole genome shotgun (WGS) entry which is preliminary data.</text>
</comment>
<protein>
    <submittedName>
        <fullName evidence="1">Uncharacterized protein</fullName>
    </submittedName>
</protein>
<proteinExistence type="predicted"/>
<name>A0A4Z2HE59_9TELE</name>
<gene>
    <name evidence="1" type="ORF">EYF80_025666</name>
</gene>
<accession>A0A4Z2HE59</accession>
<dbReference type="EMBL" id="SRLO01000258">
    <property type="protein sequence ID" value="TNN64168.1"/>
    <property type="molecule type" value="Genomic_DNA"/>
</dbReference>
<dbReference type="AlphaFoldDB" id="A0A4Z2HE59"/>
<keyword evidence="2" id="KW-1185">Reference proteome</keyword>
<evidence type="ECO:0000313" key="2">
    <source>
        <dbReference type="Proteomes" id="UP000314294"/>
    </source>
</evidence>
<organism evidence="1 2">
    <name type="scientific">Liparis tanakae</name>
    <name type="common">Tanaka's snailfish</name>
    <dbReference type="NCBI Taxonomy" id="230148"/>
    <lineage>
        <taxon>Eukaryota</taxon>
        <taxon>Metazoa</taxon>
        <taxon>Chordata</taxon>
        <taxon>Craniata</taxon>
        <taxon>Vertebrata</taxon>
        <taxon>Euteleostomi</taxon>
        <taxon>Actinopterygii</taxon>
        <taxon>Neopterygii</taxon>
        <taxon>Teleostei</taxon>
        <taxon>Neoteleostei</taxon>
        <taxon>Acanthomorphata</taxon>
        <taxon>Eupercaria</taxon>
        <taxon>Perciformes</taxon>
        <taxon>Cottioidei</taxon>
        <taxon>Cottales</taxon>
        <taxon>Liparidae</taxon>
        <taxon>Liparis</taxon>
    </lineage>
</organism>
<reference evidence="1 2" key="1">
    <citation type="submission" date="2019-03" db="EMBL/GenBank/DDBJ databases">
        <title>First draft genome of Liparis tanakae, snailfish: a comprehensive survey of snailfish specific genes.</title>
        <authorList>
            <person name="Kim W."/>
            <person name="Song I."/>
            <person name="Jeong J.-H."/>
            <person name="Kim D."/>
            <person name="Kim S."/>
            <person name="Ryu S."/>
            <person name="Song J.Y."/>
            <person name="Lee S.K."/>
        </authorList>
    </citation>
    <scope>NUCLEOTIDE SEQUENCE [LARGE SCALE GENOMIC DNA]</scope>
    <source>
        <tissue evidence="1">Muscle</tissue>
    </source>
</reference>
<dbReference type="Proteomes" id="UP000314294">
    <property type="component" value="Unassembled WGS sequence"/>
</dbReference>